<proteinExistence type="predicted"/>
<gene>
    <name evidence="3" type="ORF">FTUN_4940</name>
</gene>
<dbReference type="RefSeq" id="WP_171472750.1">
    <property type="nucleotide sequence ID" value="NZ_CP053452.2"/>
</dbReference>
<evidence type="ECO:0000313" key="4">
    <source>
        <dbReference type="Proteomes" id="UP000503447"/>
    </source>
</evidence>
<dbReference type="KEGG" id="ftj:FTUN_4940"/>
<dbReference type="AlphaFoldDB" id="A0A6M5YVG4"/>
<reference evidence="4" key="1">
    <citation type="submission" date="2020-05" db="EMBL/GenBank/DDBJ databases">
        <title>Frigoriglobus tundricola gen. nov., sp. nov., a psychrotolerant cellulolytic planctomycete of the family Gemmataceae with two divergent copies of 16S rRNA gene.</title>
        <authorList>
            <person name="Kulichevskaya I.S."/>
            <person name="Ivanova A.A."/>
            <person name="Naumoff D.G."/>
            <person name="Beletsky A.V."/>
            <person name="Rijpstra W.I.C."/>
            <person name="Sinninghe Damste J.S."/>
            <person name="Mardanov A.V."/>
            <person name="Ravin N.V."/>
            <person name="Dedysh S.N."/>
        </authorList>
    </citation>
    <scope>NUCLEOTIDE SEQUENCE [LARGE SCALE GENOMIC DNA]</scope>
    <source>
        <strain evidence="4">PL17</strain>
    </source>
</reference>
<evidence type="ECO:0000256" key="1">
    <source>
        <dbReference type="SAM" id="Coils"/>
    </source>
</evidence>
<dbReference type="EMBL" id="CP053452">
    <property type="protein sequence ID" value="QJW97366.1"/>
    <property type="molecule type" value="Genomic_DNA"/>
</dbReference>
<feature type="compositionally biased region" description="Basic and acidic residues" evidence="2">
    <location>
        <begin position="258"/>
        <end position="267"/>
    </location>
</feature>
<name>A0A6M5YVG4_9BACT</name>
<accession>A0A6M5YVG4</accession>
<evidence type="ECO:0000313" key="3">
    <source>
        <dbReference type="EMBL" id="QJW97366.1"/>
    </source>
</evidence>
<sequence>MLKKMIILGVIGFVAVSAIRGTKIGSYIRSEIRDARDRAESGIPPEKEIGRLRNELKLLDKDIMTVVSQLAKETVDVRQLQEKVEEVAAKQSKDKELLTARASAIKSGTEQVTFGKRTLSIDAAKAELEDGVRRFTTNQKSLDSMEATLALRVKNRDVLEKQLETLKNQKTELAVQIDAIESDLAALKLQQMESKYQTDDTRLAQIKDDLRTLKTKVDVEREKLKLLPAAFDAPVAPVASSKSVDDIMAPLNAPAKPAKPEGSKTDAKMPLAD</sequence>
<evidence type="ECO:0000256" key="2">
    <source>
        <dbReference type="SAM" id="MobiDB-lite"/>
    </source>
</evidence>
<feature type="region of interest" description="Disordered" evidence="2">
    <location>
        <begin position="250"/>
        <end position="273"/>
    </location>
</feature>
<evidence type="ECO:0008006" key="5">
    <source>
        <dbReference type="Google" id="ProtNLM"/>
    </source>
</evidence>
<organism evidence="3 4">
    <name type="scientific">Frigoriglobus tundricola</name>
    <dbReference type="NCBI Taxonomy" id="2774151"/>
    <lineage>
        <taxon>Bacteria</taxon>
        <taxon>Pseudomonadati</taxon>
        <taxon>Planctomycetota</taxon>
        <taxon>Planctomycetia</taxon>
        <taxon>Gemmatales</taxon>
        <taxon>Gemmataceae</taxon>
        <taxon>Frigoriglobus</taxon>
    </lineage>
</organism>
<keyword evidence="4" id="KW-1185">Reference proteome</keyword>
<feature type="coiled-coil region" evidence="1">
    <location>
        <begin position="149"/>
        <end position="223"/>
    </location>
</feature>
<keyword evidence="1" id="KW-0175">Coiled coil</keyword>
<protein>
    <recommendedName>
        <fullName evidence="5">Chromosome partition protein smc</fullName>
    </recommendedName>
</protein>
<dbReference type="Proteomes" id="UP000503447">
    <property type="component" value="Chromosome"/>
</dbReference>